<dbReference type="PROSITE" id="PS50175">
    <property type="entry name" value="ASP_PROT_RETROV"/>
    <property type="match status" value="1"/>
</dbReference>
<evidence type="ECO:0000259" key="3">
    <source>
        <dbReference type="PROSITE" id="PS50175"/>
    </source>
</evidence>
<keyword evidence="2" id="KW-0064">Aspartyl protease</keyword>
<dbReference type="PANTHER" id="PTHR19422:SF123">
    <property type="entry name" value="RT1 CLASS I, LOCUS CE15"/>
    <property type="match status" value="1"/>
</dbReference>
<keyword evidence="1" id="KW-0645">Protease</keyword>
<feature type="domain" description="Peptidase A2" evidence="3">
    <location>
        <begin position="142"/>
        <end position="156"/>
    </location>
</feature>
<dbReference type="Gene3D" id="2.70.40.10">
    <property type="match status" value="1"/>
</dbReference>
<dbReference type="GO" id="GO:0004190">
    <property type="term" value="F:aspartic-type endopeptidase activity"/>
    <property type="evidence" value="ECO:0007669"/>
    <property type="project" value="UniProtKB-KW"/>
</dbReference>
<dbReference type="InterPro" id="IPR051592">
    <property type="entry name" value="HERV-K_Pro_peptidase_A2"/>
</dbReference>
<dbReference type="SUPFAM" id="SSF51283">
    <property type="entry name" value="dUTPase-like"/>
    <property type="match status" value="1"/>
</dbReference>
<evidence type="ECO:0000256" key="1">
    <source>
        <dbReference type="ARBA" id="ARBA00022670"/>
    </source>
</evidence>
<evidence type="ECO:0000313" key="5">
    <source>
        <dbReference type="Proteomes" id="UP000574210"/>
    </source>
</evidence>
<protein>
    <submittedName>
        <fullName evidence="4">POK9 protein</fullName>
    </submittedName>
</protein>
<evidence type="ECO:0000256" key="2">
    <source>
        <dbReference type="ARBA" id="ARBA00022750"/>
    </source>
</evidence>
<gene>
    <name evidence="4" type="primary">Ervk9_0</name>
    <name evidence="4" type="ORF">RHOROS_R05145</name>
</gene>
<dbReference type="PANTHER" id="PTHR19422">
    <property type="entry name" value="GAG RETROVIRAL POLYPROTEIN"/>
    <property type="match status" value="1"/>
</dbReference>
<evidence type="ECO:0000313" key="4">
    <source>
        <dbReference type="EMBL" id="NXF20893.1"/>
    </source>
</evidence>
<dbReference type="Pfam" id="PF00692">
    <property type="entry name" value="dUTPase"/>
    <property type="match status" value="1"/>
</dbReference>
<proteinExistence type="predicted"/>
<dbReference type="InterPro" id="IPR001995">
    <property type="entry name" value="Peptidase_A2_cat"/>
</dbReference>
<dbReference type="AlphaFoldDB" id="A0A7K8RSV9"/>
<name>A0A7K8RSV9_9PASS</name>
<dbReference type="Proteomes" id="UP000574210">
    <property type="component" value="Unassembled WGS sequence"/>
</dbReference>
<dbReference type="EMBL" id="VWYZ01000141">
    <property type="protein sequence ID" value="NXF20893.1"/>
    <property type="molecule type" value="Genomic_DNA"/>
</dbReference>
<dbReference type="InterPro" id="IPR036157">
    <property type="entry name" value="dUTPase-like_sf"/>
</dbReference>
<accession>A0A7K8RSV9</accession>
<sequence length="156" mass="16225">GGSAGIDVVTAESVLIEDEAIHLIPTTSNGPLGHGLAALLLGRSSATVRGIFVQPGVIDADYCGVIKIMVHVFSPPLQIPKGSVIAQLIPFTPQVPTKSNTAPQRTGGFGSTGLLTAFVEVLSASKPTRLINLTLNDFSFQAEMMLDTGSDITIIL</sequence>
<dbReference type="GO" id="GO:0006508">
    <property type="term" value="P:proteolysis"/>
    <property type="evidence" value="ECO:0007669"/>
    <property type="project" value="UniProtKB-KW"/>
</dbReference>
<feature type="non-terminal residue" evidence="4">
    <location>
        <position position="1"/>
    </location>
</feature>
<comment type="caution">
    <text evidence="4">The sequence shown here is derived from an EMBL/GenBank/DDBJ whole genome shotgun (WGS) entry which is preliminary data.</text>
</comment>
<dbReference type="InterPro" id="IPR001969">
    <property type="entry name" value="Aspartic_peptidase_AS"/>
</dbReference>
<reference evidence="4 5" key="1">
    <citation type="submission" date="2019-09" db="EMBL/GenBank/DDBJ databases">
        <title>Bird 10,000 Genomes (B10K) Project - Family phase.</title>
        <authorList>
            <person name="Zhang G."/>
        </authorList>
    </citation>
    <scope>NUCLEOTIDE SEQUENCE [LARGE SCALE GENOMIC DNA]</scope>
    <source>
        <strain evidence="4">B10K-CU-031-12</strain>
        <tissue evidence="4">Muscle</tissue>
    </source>
</reference>
<feature type="non-terminal residue" evidence="4">
    <location>
        <position position="156"/>
    </location>
</feature>
<keyword evidence="2" id="KW-0378">Hydrolase</keyword>
<dbReference type="PROSITE" id="PS00141">
    <property type="entry name" value="ASP_PROTEASE"/>
    <property type="match status" value="1"/>
</dbReference>
<organism evidence="4 5">
    <name type="scientific">Rhodinocichla rosea</name>
    <dbReference type="NCBI Taxonomy" id="58203"/>
    <lineage>
        <taxon>Eukaryota</taxon>
        <taxon>Metazoa</taxon>
        <taxon>Chordata</taxon>
        <taxon>Craniata</taxon>
        <taxon>Vertebrata</taxon>
        <taxon>Euteleostomi</taxon>
        <taxon>Archelosauria</taxon>
        <taxon>Archosauria</taxon>
        <taxon>Dinosauria</taxon>
        <taxon>Saurischia</taxon>
        <taxon>Theropoda</taxon>
        <taxon>Coelurosauria</taxon>
        <taxon>Aves</taxon>
        <taxon>Neognathae</taxon>
        <taxon>Neoaves</taxon>
        <taxon>Telluraves</taxon>
        <taxon>Australaves</taxon>
        <taxon>Passeriformes</taxon>
        <taxon>Thraupidae</taxon>
        <taxon>Rhodinocichla</taxon>
    </lineage>
</organism>
<dbReference type="InterPro" id="IPR029054">
    <property type="entry name" value="dUTPase-like"/>
</dbReference>
<keyword evidence="5" id="KW-1185">Reference proteome</keyword>